<dbReference type="SMART" id="SM00544">
    <property type="entry name" value="MA3"/>
    <property type="match status" value="1"/>
</dbReference>
<accession>A0A1D1VEI5</accession>
<dbReference type="Gene3D" id="1.25.40.180">
    <property type="match status" value="1"/>
</dbReference>
<dbReference type="GO" id="GO:0000398">
    <property type="term" value="P:mRNA splicing, via spliceosome"/>
    <property type="evidence" value="ECO:0007669"/>
    <property type="project" value="TreeGrafter"/>
</dbReference>
<dbReference type="InterPro" id="IPR050781">
    <property type="entry name" value="CWC22_splicing_factor"/>
</dbReference>
<feature type="compositionally biased region" description="Low complexity" evidence="6">
    <location>
        <begin position="626"/>
        <end position="639"/>
    </location>
</feature>
<evidence type="ECO:0000256" key="1">
    <source>
        <dbReference type="ARBA" id="ARBA00004324"/>
    </source>
</evidence>
<evidence type="ECO:0000259" key="7">
    <source>
        <dbReference type="PROSITE" id="PS51366"/>
    </source>
</evidence>
<dbReference type="InterPro" id="IPR016024">
    <property type="entry name" value="ARM-type_fold"/>
</dbReference>
<reference evidence="8 9" key="1">
    <citation type="journal article" date="2016" name="Nat. Commun.">
        <title>Extremotolerant tardigrade genome and improved radiotolerance of human cultured cells by tardigrade-unique protein.</title>
        <authorList>
            <person name="Hashimoto T."/>
            <person name="Horikawa D.D."/>
            <person name="Saito Y."/>
            <person name="Kuwahara H."/>
            <person name="Kozuka-Hata H."/>
            <person name="Shin-I T."/>
            <person name="Minakuchi Y."/>
            <person name="Ohishi K."/>
            <person name="Motoyama A."/>
            <person name="Aizu T."/>
            <person name="Enomoto A."/>
            <person name="Kondo K."/>
            <person name="Tanaka S."/>
            <person name="Hara Y."/>
            <person name="Koshikawa S."/>
            <person name="Sagara H."/>
            <person name="Miura T."/>
            <person name="Yokobori S."/>
            <person name="Miyagawa K."/>
            <person name="Suzuki Y."/>
            <person name="Kubo T."/>
            <person name="Oyama M."/>
            <person name="Kohara Y."/>
            <person name="Fujiyama A."/>
            <person name="Arakawa K."/>
            <person name="Katayama T."/>
            <person name="Toyoda A."/>
            <person name="Kunieda T."/>
        </authorList>
    </citation>
    <scope>NUCLEOTIDE SEQUENCE [LARGE SCALE GENOMIC DNA]</scope>
    <source>
        <strain evidence="8 9">YOKOZUNA-1</strain>
    </source>
</reference>
<feature type="region of interest" description="Disordered" evidence="6">
    <location>
        <begin position="597"/>
        <end position="708"/>
    </location>
</feature>
<feature type="domain" description="MI" evidence="7">
    <location>
        <begin position="400"/>
        <end position="516"/>
    </location>
</feature>
<dbReference type="GO" id="GO:0071013">
    <property type="term" value="C:catalytic step 2 spliceosome"/>
    <property type="evidence" value="ECO:0007669"/>
    <property type="project" value="TreeGrafter"/>
</dbReference>
<feature type="compositionally biased region" description="Basic and acidic residues" evidence="6">
    <location>
        <begin position="1"/>
        <end position="34"/>
    </location>
</feature>
<dbReference type="PROSITE" id="PS51366">
    <property type="entry name" value="MI"/>
    <property type="match status" value="1"/>
</dbReference>
<evidence type="ECO:0000313" key="9">
    <source>
        <dbReference type="Proteomes" id="UP000186922"/>
    </source>
</evidence>
<feature type="region of interest" description="Disordered" evidence="6">
    <location>
        <begin position="1"/>
        <end position="73"/>
    </location>
</feature>
<name>A0A1D1VEI5_RAMVA</name>
<dbReference type="FunFam" id="1.25.40.180:FF:000004">
    <property type="entry name" value="pre-mRNA-splicing factor CWC22 homolog"/>
    <property type="match status" value="1"/>
</dbReference>
<evidence type="ECO:0000256" key="5">
    <source>
        <dbReference type="ARBA" id="ARBA00023242"/>
    </source>
</evidence>
<evidence type="ECO:0000256" key="3">
    <source>
        <dbReference type="ARBA" id="ARBA00022664"/>
    </source>
</evidence>
<sequence>MAAVEAIRRETTMDDRESPERQDDDHDQSRRTDSPPRSPPDVSTNSLGSRVERVRRDVEEPPAKRTKTTAQDASQLLTTKTGGAYIPPARLRLMQAAITDKSSVNYQRIAWEALKKSIHGLINKVNVANIQEVVLQLFKENLVRGRGLFARSCIDAQSQSPTFTHVYAALVAVVNTKFPQIGELVLKRLIVNFRKSYRRNQKATCLASVRFVAHLVNQTVADEVIALETVTLLLEKPTEDSVEVAIGFLKECGLKLSEVTPKGLNAVFDQLRSILHESEVDTRVQYMIEVLFAIRKDKFKDHPSVVKELDLVEEEDQFTHPLTLTEDYDPEDLLNVFQFDKEYVDNEEKYKAIRREILDEGDVESGDEEGGDDTDEEEEEETEPPKTETIVDSTETNLVTLRKNIYLTIQSSLTHEECCHKLLKLNIKPGQEMELCHMIVDCCAQERSYNKFFGLLAQRFCQLNQAYVEPFQKIFVDSYDTIHRLETNKLRNVAKFMGHLLFTDAISWLALSHVKLNEDDTTSSSRIFIKILFQELSEQMQMEPLIKRIQDPSLQEAFEGLFPRDNPKNTRFAINFFTSIGLGGLTDALREHLKAAPKPLANQPAAVKDESESSSSSSSDDDSDDSSSSSSSDSSPPRGRANDRRERDRNGRDGGKEKDQNGKDRSRDNHRERRSDRRDSDKRERRRSPSPKRHNERRRSRDRHRDRR</sequence>
<comment type="subcellular location">
    <subcellularLocation>
        <location evidence="1">Nucleus speckle</location>
    </subcellularLocation>
</comment>
<dbReference type="EMBL" id="BDGG01000004">
    <property type="protein sequence ID" value="GAU98157.1"/>
    <property type="molecule type" value="Genomic_DNA"/>
</dbReference>
<feature type="compositionally biased region" description="Acidic residues" evidence="6">
    <location>
        <begin position="359"/>
        <end position="382"/>
    </location>
</feature>
<evidence type="ECO:0000256" key="6">
    <source>
        <dbReference type="SAM" id="MobiDB-lite"/>
    </source>
</evidence>
<dbReference type="STRING" id="947166.A0A1D1VEI5"/>
<dbReference type="InterPro" id="IPR003891">
    <property type="entry name" value="Initiation_fac_eIF4g_MI"/>
</dbReference>
<proteinExistence type="inferred from homology"/>
<dbReference type="GO" id="GO:0016607">
    <property type="term" value="C:nuclear speck"/>
    <property type="evidence" value="ECO:0007669"/>
    <property type="project" value="UniProtKB-SubCell"/>
</dbReference>
<dbReference type="Proteomes" id="UP000186922">
    <property type="component" value="Unassembled WGS sequence"/>
</dbReference>
<dbReference type="AlphaFoldDB" id="A0A1D1VEI5"/>
<keyword evidence="5" id="KW-0539">Nucleus</keyword>
<dbReference type="Pfam" id="PF02847">
    <property type="entry name" value="MA3"/>
    <property type="match status" value="1"/>
</dbReference>
<comment type="caution">
    <text evidence="8">The sequence shown here is derived from an EMBL/GenBank/DDBJ whole genome shotgun (WGS) entry which is preliminary data.</text>
</comment>
<feature type="compositionally biased region" description="Basic residues" evidence="6">
    <location>
        <begin position="684"/>
        <end position="708"/>
    </location>
</feature>
<dbReference type="SMART" id="SM00543">
    <property type="entry name" value="MIF4G"/>
    <property type="match status" value="1"/>
</dbReference>
<evidence type="ECO:0000256" key="4">
    <source>
        <dbReference type="ARBA" id="ARBA00023187"/>
    </source>
</evidence>
<dbReference type="GO" id="GO:0003723">
    <property type="term" value="F:RNA binding"/>
    <property type="evidence" value="ECO:0007669"/>
    <property type="project" value="InterPro"/>
</dbReference>
<dbReference type="SUPFAM" id="SSF48371">
    <property type="entry name" value="ARM repeat"/>
    <property type="match status" value="1"/>
</dbReference>
<comment type="similarity">
    <text evidence="2">Belongs to the CWC22 family.</text>
</comment>
<protein>
    <recommendedName>
        <fullName evidence="7">MI domain-containing protein</fullName>
    </recommendedName>
</protein>
<keyword evidence="4" id="KW-0508">mRNA splicing</keyword>
<dbReference type="PANTHER" id="PTHR18034">
    <property type="entry name" value="CELL CYCLE CONTROL PROTEIN CWF22-RELATED"/>
    <property type="match status" value="1"/>
</dbReference>
<dbReference type="OrthoDB" id="1924287at2759"/>
<dbReference type="Pfam" id="PF02854">
    <property type="entry name" value="MIF4G"/>
    <property type="match status" value="1"/>
</dbReference>
<keyword evidence="3" id="KW-0507">mRNA processing</keyword>
<dbReference type="InterPro" id="IPR003890">
    <property type="entry name" value="MIF4G-like_typ-3"/>
</dbReference>
<evidence type="ECO:0000256" key="2">
    <source>
        <dbReference type="ARBA" id="ARBA00006856"/>
    </source>
</evidence>
<dbReference type="PANTHER" id="PTHR18034:SF3">
    <property type="entry name" value="PRE-MRNA-SPLICING FACTOR CWC22 HOMOLOG"/>
    <property type="match status" value="1"/>
</dbReference>
<organism evidence="8 9">
    <name type="scientific">Ramazzottius varieornatus</name>
    <name type="common">Water bear</name>
    <name type="synonym">Tardigrade</name>
    <dbReference type="NCBI Taxonomy" id="947166"/>
    <lineage>
        <taxon>Eukaryota</taxon>
        <taxon>Metazoa</taxon>
        <taxon>Ecdysozoa</taxon>
        <taxon>Tardigrada</taxon>
        <taxon>Eutardigrada</taxon>
        <taxon>Parachela</taxon>
        <taxon>Hypsibioidea</taxon>
        <taxon>Ramazzottiidae</taxon>
        <taxon>Ramazzottius</taxon>
    </lineage>
</organism>
<evidence type="ECO:0000313" key="8">
    <source>
        <dbReference type="EMBL" id="GAU98157.1"/>
    </source>
</evidence>
<feature type="region of interest" description="Disordered" evidence="6">
    <location>
        <begin position="355"/>
        <end position="393"/>
    </location>
</feature>
<keyword evidence="9" id="KW-1185">Reference proteome</keyword>
<feature type="compositionally biased region" description="Basic and acidic residues" evidence="6">
    <location>
        <begin position="50"/>
        <end position="63"/>
    </location>
</feature>
<feature type="compositionally biased region" description="Basic and acidic residues" evidence="6">
    <location>
        <begin position="640"/>
        <end position="683"/>
    </location>
</feature>
<gene>
    <name evidence="8" type="primary">RvY_09337-1</name>
    <name evidence="8" type="synonym">RvY_09337.1</name>
    <name evidence="8" type="ORF">RvY_09337</name>
</gene>